<dbReference type="PIRSF" id="PIRSF025560">
    <property type="entry name" value="UCP025560"/>
    <property type="match status" value="1"/>
</dbReference>
<sequence>MKTMKHLLAAAVLASCTTMAFALDLDGAKGQGLVGEQPNGYLGVVKATPEAVALAADINGKRRAAYEKIAKENGITIDQVATLTGQKVIDKAASGTWVQTPQGQWIQK</sequence>
<comment type="caution">
    <text evidence="2">The sequence shown here is derived from an EMBL/GenBank/DDBJ whole genome shotgun (WGS) entry which is preliminary data.</text>
</comment>
<evidence type="ECO:0000313" key="2">
    <source>
        <dbReference type="EMBL" id="PQA30538.1"/>
    </source>
</evidence>
<dbReference type="RefSeq" id="WP_105193380.1">
    <property type="nucleotide sequence ID" value="NZ_PTQZ01000314.1"/>
</dbReference>
<dbReference type="InterPro" id="IPR008309">
    <property type="entry name" value="YdbL"/>
</dbReference>
<proteinExistence type="predicted"/>
<evidence type="ECO:0000256" key="1">
    <source>
        <dbReference type="SAM" id="SignalP"/>
    </source>
</evidence>
<dbReference type="Proteomes" id="UP000243900">
    <property type="component" value="Unassembled WGS sequence"/>
</dbReference>
<dbReference type="EMBL" id="PTQZ01000314">
    <property type="protein sequence ID" value="PQA30538.1"/>
    <property type="molecule type" value="Genomic_DNA"/>
</dbReference>
<gene>
    <name evidence="2" type="ORF">C5O18_09465</name>
</gene>
<feature type="signal peptide" evidence="1">
    <location>
        <begin position="1"/>
        <end position="22"/>
    </location>
</feature>
<dbReference type="Pfam" id="PF07027">
    <property type="entry name" value="DUF1318"/>
    <property type="match status" value="1"/>
</dbReference>
<keyword evidence="1" id="KW-0732">Signal</keyword>
<protein>
    <submittedName>
        <fullName evidence="2">DUF1318 domain-containing protein</fullName>
    </submittedName>
</protein>
<feature type="chain" id="PRO_5015167107" evidence="1">
    <location>
        <begin position="23"/>
        <end position="108"/>
    </location>
</feature>
<name>A0A2P6AQF0_9GAMM</name>
<keyword evidence="3" id="KW-1185">Reference proteome</keyword>
<dbReference type="OrthoDB" id="9798130at2"/>
<reference evidence="3" key="1">
    <citation type="submission" date="2018-02" db="EMBL/GenBank/DDBJ databases">
        <title>Genome sequencing of Solimonas sp. HR-BB.</title>
        <authorList>
            <person name="Lee Y."/>
            <person name="Jeon C.O."/>
        </authorList>
    </citation>
    <scope>NUCLEOTIDE SEQUENCE [LARGE SCALE GENOMIC DNA]</scope>
    <source>
        <strain evidence="3">HR-E</strain>
    </source>
</reference>
<dbReference type="PROSITE" id="PS51257">
    <property type="entry name" value="PROKAR_LIPOPROTEIN"/>
    <property type="match status" value="1"/>
</dbReference>
<dbReference type="AlphaFoldDB" id="A0A2P6AQF0"/>
<accession>A0A2P6AQF0</accession>
<organism evidence="2 3">
    <name type="scientific">Amnimonas aquatica</name>
    <dbReference type="NCBI Taxonomy" id="2094561"/>
    <lineage>
        <taxon>Bacteria</taxon>
        <taxon>Pseudomonadati</taxon>
        <taxon>Pseudomonadota</taxon>
        <taxon>Gammaproteobacteria</taxon>
        <taxon>Moraxellales</taxon>
        <taxon>Moraxellaceae</taxon>
        <taxon>Amnimonas</taxon>
    </lineage>
</organism>
<evidence type="ECO:0000313" key="3">
    <source>
        <dbReference type="Proteomes" id="UP000243900"/>
    </source>
</evidence>